<evidence type="ECO:0000313" key="1">
    <source>
        <dbReference type="EMBL" id="JAE02762.1"/>
    </source>
</evidence>
<protein>
    <submittedName>
        <fullName evidence="1">GHMP kinase family protein</fullName>
    </submittedName>
</protein>
<keyword evidence="1" id="KW-0418">Kinase</keyword>
<keyword evidence="1" id="KW-0808">Transferase</keyword>
<name>A0A0A9ERN1_ARUDO</name>
<reference evidence="1" key="1">
    <citation type="submission" date="2014-09" db="EMBL/GenBank/DDBJ databases">
        <authorList>
            <person name="Magalhaes I.L.F."/>
            <person name="Oliveira U."/>
            <person name="Santos F.R."/>
            <person name="Vidigal T.H.D.A."/>
            <person name="Brescovit A.D."/>
            <person name="Santos A.J."/>
        </authorList>
    </citation>
    <scope>NUCLEOTIDE SEQUENCE</scope>
    <source>
        <tissue evidence="1">Shoot tissue taken approximately 20 cm above the soil surface</tissue>
    </source>
</reference>
<dbReference type="GO" id="GO:0016301">
    <property type="term" value="F:kinase activity"/>
    <property type="evidence" value="ECO:0007669"/>
    <property type="project" value="UniProtKB-KW"/>
</dbReference>
<accession>A0A0A9ERN1</accession>
<dbReference type="EMBL" id="GBRH01195134">
    <property type="protein sequence ID" value="JAE02762.1"/>
    <property type="molecule type" value="Transcribed_RNA"/>
</dbReference>
<proteinExistence type="predicted"/>
<organism evidence="1">
    <name type="scientific">Arundo donax</name>
    <name type="common">Giant reed</name>
    <name type="synonym">Donax arundinaceus</name>
    <dbReference type="NCBI Taxonomy" id="35708"/>
    <lineage>
        <taxon>Eukaryota</taxon>
        <taxon>Viridiplantae</taxon>
        <taxon>Streptophyta</taxon>
        <taxon>Embryophyta</taxon>
        <taxon>Tracheophyta</taxon>
        <taxon>Spermatophyta</taxon>
        <taxon>Magnoliopsida</taxon>
        <taxon>Liliopsida</taxon>
        <taxon>Poales</taxon>
        <taxon>Poaceae</taxon>
        <taxon>PACMAD clade</taxon>
        <taxon>Arundinoideae</taxon>
        <taxon>Arundineae</taxon>
        <taxon>Arundo</taxon>
    </lineage>
</organism>
<sequence>MINMSPQRANPVGTSNHPNISFIPTTNLHHLLAYNAKLLLRRPPRRASSAFSPGRHHCSARRPWLWSPRSCAS</sequence>
<reference evidence="1" key="2">
    <citation type="journal article" date="2015" name="Data Brief">
        <title>Shoot transcriptome of the giant reed, Arundo donax.</title>
        <authorList>
            <person name="Barrero R.A."/>
            <person name="Guerrero F.D."/>
            <person name="Moolhuijzen P."/>
            <person name="Goolsby J.A."/>
            <person name="Tidwell J."/>
            <person name="Bellgard S.E."/>
            <person name="Bellgard M.I."/>
        </authorList>
    </citation>
    <scope>NUCLEOTIDE SEQUENCE</scope>
    <source>
        <tissue evidence="1">Shoot tissue taken approximately 20 cm above the soil surface</tissue>
    </source>
</reference>
<dbReference type="AlphaFoldDB" id="A0A0A9ERN1"/>